<comment type="caution">
    <text evidence="1">The sequence shown here is derived from an EMBL/GenBank/DDBJ whole genome shotgun (WGS) entry which is preliminary data.</text>
</comment>
<organism evidence="1 2">
    <name type="scientific">Nakamurella flavida</name>
    <dbReference type="NCBI Taxonomy" id="363630"/>
    <lineage>
        <taxon>Bacteria</taxon>
        <taxon>Bacillati</taxon>
        <taxon>Actinomycetota</taxon>
        <taxon>Actinomycetes</taxon>
        <taxon>Nakamurellales</taxon>
        <taxon>Nakamurellaceae</taxon>
        <taxon>Nakamurella</taxon>
    </lineage>
</organism>
<keyword evidence="2" id="KW-1185">Reference proteome</keyword>
<dbReference type="RefSeq" id="WP_205258044.1">
    <property type="nucleotide sequence ID" value="NZ_BAAAPV010000002.1"/>
</dbReference>
<accession>A0A938YHS2</accession>
<evidence type="ECO:0000313" key="2">
    <source>
        <dbReference type="Proteomes" id="UP000663801"/>
    </source>
</evidence>
<dbReference type="Proteomes" id="UP000663801">
    <property type="component" value="Unassembled WGS sequence"/>
</dbReference>
<dbReference type="EMBL" id="JAERWL010000014">
    <property type="protein sequence ID" value="MBM9477921.1"/>
    <property type="molecule type" value="Genomic_DNA"/>
</dbReference>
<name>A0A938YHS2_9ACTN</name>
<proteinExistence type="predicted"/>
<sequence length="211" mass="23076">MGPERRRSRTFLVFDGAIAGFGTASGTRLVIGMWPRSPFGSVTDVMIERGDGHRILLAPTQELADFIAATYTFDEVRVTPVRRGLEGRRWDVVAPELAVAFRVGRRAPLGTALQLVPRTLSRTRWWTSAIDPVARVALSGVRTRGTAGGGRREWYSATDLHRLEGVSANFDGEDLGEIRPVDPPVHFGFGSTPPEPAITRLRTTIDLGRAG</sequence>
<evidence type="ECO:0000313" key="1">
    <source>
        <dbReference type="EMBL" id="MBM9477921.1"/>
    </source>
</evidence>
<protein>
    <submittedName>
        <fullName evidence="1">Uncharacterized protein</fullName>
    </submittedName>
</protein>
<reference evidence="1" key="1">
    <citation type="submission" date="2021-01" db="EMBL/GenBank/DDBJ databases">
        <title>KCTC 19127 draft genome.</title>
        <authorList>
            <person name="An D."/>
        </authorList>
    </citation>
    <scope>NUCLEOTIDE SEQUENCE</scope>
    <source>
        <strain evidence="1">KCTC 19127</strain>
    </source>
</reference>
<dbReference type="AlphaFoldDB" id="A0A938YHS2"/>
<gene>
    <name evidence="1" type="ORF">JL107_15845</name>
</gene>